<dbReference type="InterPro" id="IPR036736">
    <property type="entry name" value="ACP-like_sf"/>
</dbReference>
<gene>
    <name evidence="2" type="ORF">FJZ47_23380</name>
</gene>
<protein>
    <submittedName>
        <fullName evidence="2">Acyl carrier protein</fullName>
    </submittedName>
</protein>
<dbReference type="EMBL" id="VGLS01001022">
    <property type="protein sequence ID" value="MBM3226717.1"/>
    <property type="molecule type" value="Genomic_DNA"/>
</dbReference>
<evidence type="ECO:0000259" key="1">
    <source>
        <dbReference type="PROSITE" id="PS50075"/>
    </source>
</evidence>
<reference evidence="2" key="1">
    <citation type="submission" date="2019-03" db="EMBL/GenBank/DDBJ databases">
        <title>Lake Tanganyika Metagenome-Assembled Genomes (MAGs).</title>
        <authorList>
            <person name="Tran P."/>
        </authorList>
    </citation>
    <scope>NUCLEOTIDE SEQUENCE</scope>
    <source>
        <strain evidence="2">K_DeepCast_65m_m2_066</strain>
    </source>
</reference>
<proteinExistence type="predicted"/>
<dbReference type="SUPFAM" id="SSF47336">
    <property type="entry name" value="ACP-like"/>
    <property type="match status" value="1"/>
</dbReference>
<name>A0A937W7Z3_UNCTE</name>
<dbReference type="AlphaFoldDB" id="A0A937W7Z3"/>
<evidence type="ECO:0000313" key="2">
    <source>
        <dbReference type="EMBL" id="MBM3226717.1"/>
    </source>
</evidence>
<comment type="caution">
    <text evidence="2">The sequence shown here is derived from an EMBL/GenBank/DDBJ whole genome shotgun (WGS) entry which is preliminary data.</text>
</comment>
<dbReference type="PROSITE" id="PS50075">
    <property type="entry name" value="CARRIER"/>
    <property type="match status" value="1"/>
</dbReference>
<sequence>MTEAQLREVISKTLGQIAPEADLTQLPPEADLRQALDIDSFDHLQFLIGLHEALGVEIPEADYGQLVTLADIVRYLMARVP</sequence>
<evidence type="ECO:0000313" key="3">
    <source>
        <dbReference type="Proteomes" id="UP000712673"/>
    </source>
</evidence>
<dbReference type="Gene3D" id="1.10.1200.10">
    <property type="entry name" value="ACP-like"/>
    <property type="match status" value="1"/>
</dbReference>
<accession>A0A937W7Z3</accession>
<organism evidence="2 3">
    <name type="scientific">Tectimicrobiota bacterium</name>
    <dbReference type="NCBI Taxonomy" id="2528274"/>
    <lineage>
        <taxon>Bacteria</taxon>
        <taxon>Pseudomonadati</taxon>
        <taxon>Nitrospinota/Tectimicrobiota group</taxon>
        <taxon>Candidatus Tectimicrobiota</taxon>
    </lineage>
</organism>
<feature type="domain" description="Carrier" evidence="1">
    <location>
        <begin position="1"/>
        <end position="80"/>
    </location>
</feature>
<dbReference type="InterPro" id="IPR009081">
    <property type="entry name" value="PP-bd_ACP"/>
</dbReference>
<dbReference type="Pfam" id="PF00550">
    <property type="entry name" value="PP-binding"/>
    <property type="match status" value="1"/>
</dbReference>
<dbReference type="Proteomes" id="UP000712673">
    <property type="component" value="Unassembled WGS sequence"/>
</dbReference>